<sequence>MRENSNSLQSSGYFSRDKMTGEVVRLLDSGTAERNSRHTESHTENKSLSLRDLFTKRAKSFNFFGISAHKREQSDQSSDGEKQTDNQGSDAISVEEKHFWRHERRRNPGHHYLRDEEHRFKRRWPIGKRKLVCKADSNRWEPGLYPKEVQGDSPGDADQALVPEQQDEEEEEEKEKHVDALLLAGKKWEEAIKVNRYANPQSDITLAG</sequence>
<name>A0ACC2V0C8_9TREE</name>
<protein>
    <submittedName>
        <fullName evidence="1">Uncharacterized protein</fullName>
    </submittedName>
</protein>
<comment type="caution">
    <text evidence="1">The sequence shown here is derived from an EMBL/GenBank/DDBJ whole genome shotgun (WGS) entry which is preliminary data.</text>
</comment>
<keyword evidence="2" id="KW-1185">Reference proteome</keyword>
<evidence type="ECO:0000313" key="1">
    <source>
        <dbReference type="EMBL" id="KAJ9092538.1"/>
    </source>
</evidence>
<proteinExistence type="predicted"/>
<reference evidence="1" key="1">
    <citation type="submission" date="2023-04" db="EMBL/GenBank/DDBJ databases">
        <title>Draft Genome sequencing of Naganishia species isolated from polar environments using Oxford Nanopore Technology.</title>
        <authorList>
            <person name="Leo P."/>
            <person name="Venkateswaran K."/>
        </authorList>
    </citation>
    <scope>NUCLEOTIDE SEQUENCE</scope>
    <source>
        <strain evidence="1">MNA-CCFEE 5423</strain>
    </source>
</reference>
<organism evidence="1 2">
    <name type="scientific">Naganishia friedmannii</name>
    <dbReference type="NCBI Taxonomy" id="89922"/>
    <lineage>
        <taxon>Eukaryota</taxon>
        <taxon>Fungi</taxon>
        <taxon>Dikarya</taxon>
        <taxon>Basidiomycota</taxon>
        <taxon>Agaricomycotina</taxon>
        <taxon>Tremellomycetes</taxon>
        <taxon>Filobasidiales</taxon>
        <taxon>Filobasidiaceae</taxon>
        <taxon>Naganishia</taxon>
    </lineage>
</organism>
<evidence type="ECO:0000313" key="2">
    <source>
        <dbReference type="Proteomes" id="UP001227268"/>
    </source>
</evidence>
<dbReference type="Proteomes" id="UP001227268">
    <property type="component" value="Unassembled WGS sequence"/>
</dbReference>
<accession>A0ACC2V0C8</accession>
<gene>
    <name evidence="1" type="ORF">QFC21_006769</name>
</gene>
<dbReference type="EMBL" id="JASBWT010000037">
    <property type="protein sequence ID" value="KAJ9092538.1"/>
    <property type="molecule type" value="Genomic_DNA"/>
</dbReference>